<evidence type="ECO:0000256" key="1">
    <source>
        <dbReference type="SAM" id="MobiDB-lite"/>
    </source>
</evidence>
<accession>A0A8H5GMG4</accession>
<comment type="caution">
    <text evidence="2">The sequence shown here is derived from an EMBL/GenBank/DDBJ whole genome shotgun (WGS) entry which is preliminary data.</text>
</comment>
<dbReference type="Proteomes" id="UP000559256">
    <property type="component" value="Unassembled WGS sequence"/>
</dbReference>
<dbReference type="AlphaFoldDB" id="A0A8H5GMG4"/>
<reference evidence="2 3" key="1">
    <citation type="journal article" date="2020" name="ISME J.">
        <title>Uncovering the hidden diversity of litter-decomposition mechanisms in mushroom-forming fungi.</title>
        <authorList>
            <person name="Floudas D."/>
            <person name="Bentzer J."/>
            <person name="Ahren D."/>
            <person name="Johansson T."/>
            <person name="Persson P."/>
            <person name="Tunlid A."/>
        </authorList>
    </citation>
    <scope>NUCLEOTIDE SEQUENCE [LARGE SCALE GENOMIC DNA]</scope>
    <source>
        <strain evidence="2 3">CBS 291.85</strain>
    </source>
</reference>
<keyword evidence="3" id="KW-1185">Reference proteome</keyword>
<feature type="region of interest" description="Disordered" evidence="1">
    <location>
        <begin position="1"/>
        <end position="20"/>
    </location>
</feature>
<evidence type="ECO:0000313" key="2">
    <source>
        <dbReference type="EMBL" id="KAF5367726.1"/>
    </source>
</evidence>
<name>A0A8H5GMG4_9AGAR</name>
<organism evidence="2 3">
    <name type="scientific">Tetrapyrgos nigripes</name>
    <dbReference type="NCBI Taxonomy" id="182062"/>
    <lineage>
        <taxon>Eukaryota</taxon>
        <taxon>Fungi</taxon>
        <taxon>Dikarya</taxon>
        <taxon>Basidiomycota</taxon>
        <taxon>Agaricomycotina</taxon>
        <taxon>Agaricomycetes</taxon>
        <taxon>Agaricomycetidae</taxon>
        <taxon>Agaricales</taxon>
        <taxon>Marasmiineae</taxon>
        <taxon>Marasmiaceae</taxon>
        <taxon>Tetrapyrgos</taxon>
    </lineage>
</organism>
<dbReference type="OrthoDB" id="843225at2759"/>
<gene>
    <name evidence="2" type="ORF">D9758_009899</name>
</gene>
<dbReference type="EMBL" id="JAACJM010000018">
    <property type="protein sequence ID" value="KAF5367726.1"/>
    <property type="molecule type" value="Genomic_DNA"/>
</dbReference>
<sequence>MQTGLFGDMGTKQEQIDSPPLTAILEPLQRKKTTTSSETPLVPSWLLIVLEYIPGKVTDTLDRLIALYRLSHSRHPKRKTWQIGKGMTGSVEILFEAFPYERSD</sequence>
<protein>
    <submittedName>
        <fullName evidence="2">Uncharacterized protein</fullName>
    </submittedName>
</protein>
<evidence type="ECO:0000313" key="3">
    <source>
        <dbReference type="Proteomes" id="UP000559256"/>
    </source>
</evidence>
<proteinExistence type="predicted"/>